<name>A0A2A5AHJ1_9GAMM</name>
<gene>
    <name evidence="1" type="ORF">COA96_17050</name>
</gene>
<comment type="caution">
    <text evidence="1">The sequence shown here is derived from an EMBL/GenBank/DDBJ whole genome shotgun (WGS) entry which is preliminary data.</text>
</comment>
<accession>A0A2A5AHJ1</accession>
<reference evidence="2" key="1">
    <citation type="submission" date="2017-08" db="EMBL/GenBank/DDBJ databases">
        <title>A dynamic microbial community with high functional redundancy inhabits the cold, oxic subseafloor aquifer.</title>
        <authorList>
            <person name="Tully B.J."/>
            <person name="Wheat C.G."/>
            <person name="Glazer B.T."/>
            <person name="Huber J.A."/>
        </authorList>
    </citation>
    <scope>NUCLEOTIDE SEQUENCE [LARGE SCALE GENOMIC DNA]</scope>
</reference>
<dbReference type="EMBL" id="NVVJ01000101">
    <property type="protein sequence ID" value="PCJ18326.1"/>
    <property type="molecule type" value="Genomic_DNA"/>
</dbReference>
<dbReference type="AlphaFoldDB" id="A0A2A5AHJ1"/>
<protein>
    <submittedName>
        <fullName evidence="1">Uncharacterized protein</fullName>
    </submittedName>
</protein>
<sequence length="117" mass="13269">MDDEKVGHCFHDCAMWMIDHADQHPNALLVHGLPTMMEPPHEKFGHAWIRLNNDTVLAPHPTRGMVPVLLEAFHLIGNIWPDEFTTYTHAEAARLIVETEHSGPWDKRYALNTIGAA</sequence>
<evidence type="ECO:0000313" key="1">
    <source>
        <dbReference type="EMBL" id="PCJ18326.1"/>
    </source>
</evidence>
<dbReference type="Proteomes" id="UP000218327">
    <property type="component" value="Unassembled WGS sequence"/>
</dbReference>
<evidence type="ECO:0000313" key="2">
    <source>
        <dbReference type="Proteomes" id="UP000218327"/>
    </source>
</evidence>
<proteinExistence type="predicted"/>
<organism evidence="1 2">
    <name type="scientific">SAR86 cluster bacterium</name>
    <dbReference type="NCBI Taxonomy" id="2030880"/>
    <lineage>
        <taxon>Bacteria</taxon>
        <taxon>Pseudomonadati</taxon>
        <taxon>Pseudomonadota</taxon>
        <taxon>Gammaproteobacteria</taxon>
        <taxon>SAR86 cluster</taxon>
    </lineage>
</organism>